<comment type="caution">
    <text evidence="1">The sequence shown here is derived from an EMBL/GenBank/DDBJ whole genome shotgun (WGS) entry which is preliminary data.</text>
</comment>
<proteinExistence type="predicted"/>
<dbReference type="Proteomes" id="UP000708208">
    <property type="component" value="Unassembled WGS sequence"/>
</dbReference>
<gene>
    <name evidence="1" type="ORF">AFUS01_LOCUS18499</name>
</gene>
<dbReference type="EMBL" id="CAJVCH010184517">
    <property type="protein sequence ID" value="CAG7729807.1"/>
    <property type="molecule type" value="Genomic_DNA"/>
</dbReference>
<name>A0A8J2K078_9HEXA</name>
<evidence type="ECO:0000313" key="1">
    <source>
        <dbReference type="EMBL" id="CAG7729807.1"/>
    </source>
</evidence>
<reference evidence="1" key="1">
    <citation type="submission" date="2021-06" db="EMBL/GenBank/DDBJ databases">
        <authorList>
            <person name="Hodson N. C."/>
            <person name="Mongue J. A."/>
            <person name="Jaron S. K."/>
        </authorList>
    </citation>
    <scope>NUCLEOTIDE SEQUENCE</scope>
</reference>
<accession>A0A8J2K078</accession>
<evidence type="ECO:0000313" key="2">
    <source>
        <dbReference type="Proteomes" id="UP000708208"/>
    </source>
</evidence>
<keyword evidence="2" id="KW-1185">Reference proteome</keyword>
<sequence length="94" mass="10671">MLFNVVGTFNVPRNPNSTDYNFSKDMVKLWVDFARDPTTMTFRGVEFSKQEQDKPLQYLELCENPKMIVEPFGERAAALKALGLIELGLGIVTK</sequence>
<protein>
    <submittedName>
        <fullName evidence="1">Uncharacterized protein</fullName>
    </submittedName>
</protein>
<organism evidence="1 2">
    <name type="scientific">Allacma fusca</name>
    <dbReference type="NCBI Taxonomy" id="39272"/>
    <lineage>
        <taxon>Eukaryota</taxon>
        <taxon>Metazoa</taxon>
        <taxon>Ecdysozoa</taxon>
        <taxon>Arthropoda</taxon>
        <taxon>Hexapoda</taxon>
        <taxon>Collembola</taxon>
        <taxon>Symphypleona</taxon>
        <taxon>Sminthuridae</taxon>
        <taxon>Allacma</taxon>
    </lineage>
</organism>
<dbReference type="AlphaFoldDB" id="A0A8J2K078"/>